<protein>
    <submittedName>
        <fullName evidence="5">Efflux RND transporter periplasmic adaptor subunit</fullName>
    </submittedName>
</protein>
<evidence type="ECO:0000259" key="3">
    <source>
        <dbReference type="Pfam" id="PF25973"/>
    </source>
</evidence>
<evidence type="ECO:0000259" key="4">
    <source>
        <dbReference type="Pfam" id="PF25989"/>
    </source>
</evidence>
<dbReference type="RefSeq" id="WP_216255996.1">
    <property type="nucleotide sequence ID" value="NZ_JAZHFS010000029.1"/>
</dbReference>
<comment type="caution">
    <text evidence="5">The sequence shown here is derived from an EMBL/GenBank/DDBJ whole genome shotgun (WGS) entry which is preliminary data.</text>
</comment>
<feature type="domain" description="CzcB-like barrel-sandwich hybrid" evidence="3">
    <location>
        <begin position="68"/>
        <end position="260"/>
    </location>
</feature>
<feature type="domain" description="CusB-like beta-barrel" evidence="2">
    <location>
        <begin position="268"/>
        <end position="337"/>
    </location>
</feature>
<organism evidence="5 6">
    <name type="scientific">Clostridium frigoriphilum</name>
    <dbReference type="NCBI Taxonomy" id="443253"/>
    <lineage>
        <taxon>Bacteria</taxon>
        <taxon>Bacillati</taxon>
        <taxon>Bacillota</taxon>
        <taxon>Clostridia</taxon>
        <taxon>Eubacteriales</taxon>
        <taxon>Clostridiaceae</taxon>
        <taxon>Clostridium</taxon>
    </lineage>
</organism>
<dbReference type="InterPro" id="IPR058637">
    <property type="entry name" value="YknX-like_C"/>
</dbReference>
<dbReference type="Proteomes" id="UP001498469">
    <property type="component" value="Unassembled WGS sequence"/>
</dbReference>
<gene>
    <name evidence="5" type="ORF">SJI18_21015</name>
</gene>
<name>A0ABU7UWL9_9CLOT</name>
<evidence type="ECO:0000313" key="5">
    <source>
        <dbReference type="EMBL" id="MEF2114773.1"/>
    </source>
</evidence>
<evidence type="ECO:0000256" key="1">
    <source>
        <dbReference type="ARBA" id="ARBA00009477"/>
    </source>
</evidence>
<accession>A0ABU7UWL9</accession>
<dbReference type="PANTHER" id="PTHR30469">
    <property type="entry name" value="MULTIDRUG RESISTANCE PROTEIN MDTA"/>
    <property type="match status" value="1"/>
</dbReference>
<evidence type="ECO:0000259" key="2">
    <source>
        <dbReference type="Pfam" id="PF25954"/>
    </source>
</evidence>
<dbReference type="NCBIfam" id="TIGR01730">
    <property type="entry name" value="RND_mfp"/>
    <property type="match status" value="1"/>
</dbReference>
<comment type="similarity">
    <text evidence="1">Belongs to the membrane fusion protein (MFP) (TC 8.A.1) family.</text>
</comment>
<dbReference type="InterPro" id="IPR006143">
    <property type="entry name" value="RND_pump_MFP"/>
</dbReference>
<proteinExistence type="inferred from homology"/>
<dbReference type="Pfam" id="PF25954">
    <property type="entry name" value="Beta-barrel_RND_2"/>
    <property type="match status" value="1"/>
</dbReference>
<dbReference type="PROSITE" id="PS51257">
    <property type="entry name" value="PROKAR_LIPOPROTEIN"/>
    <property type="match status" value="1"/>
</dbReference>
<sequence length="415" mass="43842">MMKLKGIKGFLLISLTLSITLIGVGCGNKDVSVASNDISKNVKASPVSISSITTTTKYGSKLATSSQTVVTSKIAGKVNGVNVDVGQSVKKGDILFTLDRLELTAQYNVAKAAMDTANANLDKTSGSGYEQQLISANSTLDIAKTTYNDAKNNYNTIHQQYNIGDSAKSELDAAKSKMDSAGLQVSAASDSLSLLKSKTGPQTDAAAAGQVQQAKASLDLAQIQMDNASIISPINGVISERNVEVGEVVSSAVSAFTIIDASSLRSEVSMTDKDVIKVKVNQKIPVQISSMNNKIVQGVVDTISPSADAKTQLYTVKVKIENPSNLLKPGMIVRVEFPDVVKTDISVVPNGAIFTENSVQYVYIVDATRLKKKQVVVGIANTTQTEIVSGIKLGDQVVTEGQSFLNEGQKVSIVK</sequence>
<keyword evidence="6" id="KW-1185">Reference proteome</keyword>
<dbReference type="Pfam" id="PF25973">
    <property type="entry name" value="BSH_CzcB"/>
    <property type="match status" value="1"/>
</dbReference>
<feature type="domain" description="YknX-like C-terminal permuted SH3-like" evidence="4">
    <location>
        <begin position="347"/>
        <end position="412"/>
    </location>
</feature>
<reference evidence="5 6" key="1">
    <citation type="submission" date="2023-11" db="EMBL/GenBank/DDBJ databases">
        <title>Draft genome sequence of a psychrophilic Clostridium strain from permafrost water brine.</title>
        <authorList>
            <person name="Shcherbakova V.A."/>
            <person name="Trubitsyn V.E."/>
            <person name="Zakharyuk A.G."/>
        </authorList>
    </citation>
    <scope>NUCLEOTIDE SEQUENCE [LARGE SCALE GENOMIC DNA]</scope>
    <source>
        <strain evidence="5 6">14F</strain>
    </source>
</reference>
<dbReference type="EMBL" id="JAZHFS010000029">
    <property type="protein sequence ID" value="MEF2114773.1"/>
    <property type="molecule type" value="Genomic_DNA"/>
</dbReference>
<dbReference type="Pfam" id="PF25989">
    <property type="entry name" value="YknX_C"/>
    <property type="match status" value="1"/>
</dbReference>
<dbReference type="InterPro" id="IPR058647">
    <property type="entry name" value="BSH_CzcB-like"/>
</dbReference>
<dbReference type="InterPro" id="IPR058792">
    <property type="entry name" value="Beta-barrel_RND_2"/>
</dbReference>
<evidence type="ECO:0000313" key="6">
    <source>
        <dbReference type="Proteomes" id="UP001498469"/>
    </source>
</evidence>